<comment type="subunit">
    <text evidence="5">Monomer.</text>
</comment>
<evidence type="ECO:0000256" key="6">
    <source>
        <dbReference type="ARBA" id="ARBA00012865"/>
    </source>
</evidence>
<dbReference type="PANTHER" id="PTHR42951">
    <property type="entry name" value="METALLO-BETA-LACTAMASE DOMAIN-CONTAINING"/>
    <property type="match status" value="1"/>
</dbReference>
<keyword evidence="8 13" id="KW-0732">Signal</keyword>
<dbReference type="EC" id="3.5.2.6" evidence="6"/>
<comment type="similarity">
    <text evidence="4">Belongs to the metallo-beta-lactamase superfamily. Class-B beta-lactamase family.</text>
</comment>
<feature type="domain" description="Metallo-beta-lactamase" evidence="14">
    <location>
        <begin position="48"/>
        <end position="220"/>
    </location>
</feature>
<proteinExistence type="inferred from homology"/>
<feature type="signal peptide" evidence="13">
    <location>
        <begin position="1"/>
        <end position="18"/>
    </location>
</feature>
<accession>A0A1G6T040</accession>
<dbReference type="STRING" id="637679.GCA_001550055_00831"/>
<evidence type="ECO:0000256" key="5">
    <source>
        <dbReference type="ARBA" id="ARBA00011245"/>
    </source>
</evidence>
<reference evidence="15 16" key="1">
    <citation type="submission" date="2016-10" db="EMBL/GenBank/DDBJ databases">
        <authorList>
            <person name="de Groot N.N."/>
        </authorList>
    </citation>
    <scope>NUCLEOTIDE SEQUENCE [LARGE SCALE GENOMIC DNA]</scope>
    <source>
        <strain evidence="15 16">CGMCC 1.9109</strain>
    </source>
</reference>
<keyword evidence="9" id="KW-0574">Periplasm</keyword>
<feature type="chain" id="PRO_5010190355" description="beta-lactamase" evidence="13">
    <location>
        <begin position="19"/>
        <end position="243"/>
    </location>
</feature>
<evidence type="ECO:0000256" key="12">
    <source>
        <dbReference type="ARBA" id="ARBA00023251"/>
    </source>
</evidence>
<evidence type="ECO:0000313" key="16">
    <source>
        <dbReference type="Proteomes" id="UP000183685"/>
    </source>
</evidence>
<dbReference type="InterPro" id="IPR058199">
    <property type="entry name" value="BlaB//VIM/IMP-1"/>
</dbReference>
<dbReference type="InterPro" id="IPR036866">
    <property type="entry name" value="RibonucZ/Hydroxyglut_hydro"/>
</dbReference>
<dbReference type="InterPro" id="IPR050855">
    <property type="entry name" value="NDM-1-like"/>
</dbReference>
<dbReference type="Proteomes" id="UP000183685">
    <property type="component" value="Unassembled WGS sequence"/>
</dbReference>
<evidence type="ECO:0000256" key="9">
    <source>
        <dbReference type="ARBA" id="ARBA00022764"/>
    </source>
</evidence>
<sequence>MRALLILLVLLFVPGARAEDGDVRIRPLTNGVWLHVSSHTFEDGTRYTSNGLIVRERGHLVLVDSAWGDAATATLLDEIEAAIGLKVTMAVATHSHADRAAGAAVMRERGIRFYASPKTRQLMIARGETPPDYELDIAAEAGATTTLGPLEIMYPGAAHTTDNLMVWLKQQKLLFGGCAVREASARGIGYYKEGDPAGWGNAMALAKDRYGSATVVIPGHGAVGDASLLDHTAALVSDHLADQ</sequence>
<dbReference type="PANTHER" id="PTHR42951:SF4">
    <property type="entry name" value="ACYL-COENZYME A THIOESTERASE MBLAC2"/>
    <property type="match status" value="1"/>
</dbReference>
<dbReference type="NCBIfam" id="NF033088">
    <property type="entry name" value="bla_subclass_B1"/>
    <property type="match status" value="1"/>
</dbReference>
<keyword evidence="12" id="KW-0046">Antibiotic resistance</keyword>
<dbReference type="RefSeq" id="WP_074519232.1">
    <property type="nucleotide sequence ID" value="NZ_FNAK01000001.1"/>
</dbReference>
<evidence type="ECO:0000259" key="14">
    <source>
        <dbReference type="SMART" id="SM00849"/>
    </source>
</evidence>
<evidence type="ECO:0000256" key="4">
    <source>
        <dbReference type="ARBA" id="ARBA00005250"/>
    </source>
</evidence>
<evidence type="ECO:0000256" key="3">
    <source>
        <dbReference type="ARBA" id="ARBA00004418"/>
    </source>
</evidence>
<dbReference type="GO" id="GO:0017001">
    <property type="term" value="P:antibiotic catabolic process"/>
    <property type="evidence" value="ECO:0007669"/>
    <property type="project" value="UniProtKB-ARBA"/>
</dbReference>
<dbReference type="SMART" id="SM00849">
    <property type="entry name" value="Lactamase_B"/>
    <property type="match status" value="1"/>
</dbReference>
<comment type="cofactor">
    <cofactor evidence="2">
        <name>Zn(2+)</name>
        <dbReference type="ChEBI" id="CHEBI:29105"/>
    </cofactor>
</comment>
<comment type="subcellular location">
    <subcellularLocation>
        <location evidence="3">Periplasm</location>
    </subcellularLocation>
</comment>
<evidence type="ECO:0000256" key="8">
    <source>
        <dbReference type="ARBA" id="ARBA00022729"/>
    </source>
</evidence>
<dbReference type="InterPro" id="IPR001279">
    <property type="entry name" value="Metallo-B-lactamas"/>
</dbReference>
<name>A0A1G6T040_9PROT</name>
<evidence type="ECO:0000256" key="7">
    <source>
        <dbReference type="ARBA" id="ARBA00022723"/>
    </source>
</evidence>
<organism evidence="15 16">
    <name type="scientific">Kordiimonas lacus</name>
    <dbReference type="NCBI Taxonomy" id="637679"/>
    <lineage>
        <taxon>Bacteria</taxon>
        <taxon>Pseudomonadati</taxon>
        <taxon>Pseudomonadota</taxon>
        <taxon>Alphaproteobacteria</taxon>
        <taxon>Kordiimonadales</taxon>
        <taxon>Kordiimonadaceae</taxon>
        <taxon>Kordiimonas</taxon>
    </lineage>
</organism>
<keyword evidence="7" id="KW-0479">Metal-binding</keyword>
<evidence type="ECO:0000256" key="11">
    <source>
        <dbReference type="ARBA" id="ARBA00022833"/>
    </source>
</evidence>
<protein>
    <recommendedName>
        <fullName evidence="6">beta-lactamase</fullName>
        <ecNumber evidence="6">3.5.2.6</ecNumber>
    </recommendedName>
</protein>
<dbReference type="Gene3D" id="3.60.15.10">
    <property type="entry name" value="Ribonuclease Z/Hydroxyacylglutathione hydrolase-like"/>
    <property type="match status" value="1"/>
</dbReference>
<evidence type="ECO:0000256" key="2">
    <source>
        <dbReference type="ARBA" id="ARBA00001947"/>
    </source>
</evidence>
<gene>
    <name evidence="15" type="ORF">SAMN04488071_0057</name>
</gene>
<keyword evidence="11" id="KW-0862">Zinc</keyword>
<evidence type="ECO:0000256" key="13">
    <source>
        <dbReference type="SAM" id="SignalP"/>
    </source>
</evidence>
<keyword evidence="10" id="KW-0378">Hydrolase</keyword>
<dbReference type="Pfam" id="PF00753">
    <property type="entry name" value="Lactamase_B"/>
    <property type="match status" value="1"/>
</dbReference>
<dbReference type="NCBIfam" id="NF012229">
    <property type="entry name" value="bla_class_B_core"/>
    <property type="match status" value="1"/>
</dbReference>
<dbReference type="AlphaFoldDB" id="A0A1G6T040"/>
<keyword evidence="16" id="KW-1185">Reference proteome</keyword>
<comment type="catalytic activity">
    <reaction evidence="1">
        <text>a beta-lactam + H2O = a substituted beta-amino acid</text>
        <dbReference type="Rhea" id="RHEA:20401"/>
        <dbReference type="ChEBI" id="CHEBI:15377"/>
        <dbReference type="ChEBI" id="CHEBI:35627"/>
        <dbReference type="ChEBI" id="CHEBI:140347"/>
        <dbReference type="EC" id="3.5.2.6"/>
    </reaction>
</comment>
<dbReference type="EMBL" id="FNAK01000001">
    <property type="protein sequence ID" value="SDD22341.1"/>
    <property type="molecule type" value="Genomic_DNA"/>
</dbReference>
<evidence type="ECO:0000256" key="1">
    <source>
        <dbReference type="ARBA" id="ARBA00001526"/>
    </source>
</evidence>
<evidence type="ECO:0000313" key="15">
    <source>
        <dbReference type="EMBL" id="SDD22341.1"/>
    </source>
</evidence>
<evidence type="ECO:0000256" key="10">
    <source>
        <dbReference type="ARBA" id="ARBA00022801"/>
    </source>
</evidence>
<dbReference type="SUPFAM" id="SSF56281">
    <property type="entry name" value="Metallo-hydrolase/oxidoreductase"/>
    <property type="match status" value="1"/>
</dbReference>